<dbReference type="EMBL" id="JH767177">
    <property type="protein sequence ID" value="EQC30172.1"/>
    <property type="molecule type" value="Genomic_DNA"/>
</dbReference>
<name>T0RJU1_SAPDV</name>
<dbReference type="RefSeq" id="XP_008616304.1">
    <property type="nucleotide sequence ID" value="XM_008618082.1"/>
</dbReference>
<dbReference type="InParanoid" id="T0RJU1"/>
<gene>
    <name evidence="1" type="ORF">SDRG_12025</name>
</gene>
<dbReference type="Proteomes" id="UP000030762">
    <property type="component" value="Unassembled WGS sequence"/>
</dbReference>
<dbReference type="VEuPathDB" id="FungiDB:SDRG_12025"/>
<accession>T0RJU1</accession>
<dbReference type="OMA" id="PACEILC"/>
<evidence type="ECO:0000313" key="1">
    <source>
        <dbReference type="EMBL" id="EQC30172.1"/>
    </source>
</evidence>
<evidence type="ECO:0000313" key="2">
    <source>
        <dbReference type="Proteomes" id="UP000030762"/>
    </source>
</evidence>
<keyword evidence="2" id="KW-1185">Reference proteome</keyword>
<proteinExistence type="predicted"/>
<dbReference type="GeneID" id="19952752"/>
<sequence>MKFTWPRLLKGPMAQRLTLVGVCAYVLAVTAFFIVHHQYTATTAQSIRHVLVASLAPLRHADCSYQTKEFSQRYEAIYAAPPSPPASLEALRRHSDAQAQISWANCLPMRTVVCGVTAGSQDSLFTQSPPCRSAVLHHLLVATAAAIEERGYNAMPIGKGLEHLWQHGALPPNATAIDMLTDAPSDLASWFWARGFAHFFDKTAGRAVTCMAPHHTLATLLYADEAVNATSPHLRWSRMHSVDDVFIVSPEKNHVYEQAHLMPLGCLPLYNASILAPSLPASFFTAGHSRPSKHADEIDATYPNPKCQVSCEHDTPAFQRDVHANVAHCPLRNDAEYNARLAGYLRQPLPLQLSPAHAPFLAPFSNTTKLRQGKEWEYCLPIKPQLCGARRGVKATLFETPQGKPCRSAVLQLLLENMLEVVEELHLPSFVYFGTLLGAWRDEAIIPHTADVDVVLPSFTDWTILQDVMWARGFYVFERDIHGACVASHHPLASLLYAPNQTRTDSSMHGTPYLDLYMWRKEYSASTAYIQVETANAKLNASQVFPLTCDHTIFGSPVPSIQHPEAMFKSEYGDTYDVDPNLRLAACESYCDYQLVPNKNVSRT</sequence>
<protein>
    <submittedName>
        <fullName evidence="1">Uncharacterized protein</fullName>
    </submittedName>
</protein>
<dbReference type="eggNOG" id="ENOG502SK7I">
    <property type="taxonomic scope" value="Eukaryota"/>
</dbReference>
<reference evidence="1 2" key="1">
    <citation type="submission" date="2012-04" db="EMBL/GenBank/DDBJ databases">
        <title>The Genome Sequence of Saprolegnia declina VS20.</title>
        <authorList>
            <consortium name="The Broad Institute Genome Sequencing Platform"/>
            <person name="Russ C."/>
            <person name="Nusbaum C."/>
            <person name="Tyler B."/>
            <person name="van West P."/>
            <person name="Dieguez-Uribeondo J."/>
            <person name="de Bruijn I."/>
            <person name="Tripathy S."/>
            <person name="Jiang R."/>
            <person name="Young S.K."/>
            <person name="Zeng Q."/>
            <person name="Gargeya S."/>
            <person name="Fitzgerald M."/>
            <person name="Haas B."/>
            <person name="Abouelleil A."/>
            <person name="Alvarado L."/>
            <person name="Arachchi H.M."/>
            <person name="Berlin A."/>
            <person name="Chapman S.B."/>
            <person name="Goldberg J."/>
            <person name="Griggs A."/>
            <person name="Gujja S."/>
            <person name="Hansen M."/>
            <person name="Howarth C."/>
            <person name="Imamovic A."/>
            <person name="Larimer J."/>
            <person name="McCowen C."/>
            <person name="Montmayeur A."/>
            <person name="Murphy C."/>
            <person name="Neiman D."/>
            <person name="Pearson M."/>
            <person name="Priest M."/>
            <person name="Roberts A."/>
            <person name="Saif S."/>
            <person name="Shea T."/>
            <person name="Sisk P."/>
            <person name="Sykes S."/>
            <person name="Wortman J."/>
            <person name="Nusbaum C."/>
            <person name="Birren B."/>
        </authorList>
    </citation>
    <scope>NUCLEOTIDE SEQUENCE [LARGE SCALE GENOMIC DNA]</scope>
    <source>
        <strain evidence="1 2">VS20</strain>
    </source>
</reference>
<organism evidence="1 2">
    <name type="scientific">Saprolegnia diclina (strain VS20)</name>
    <dbReference type="NCBI Taxonomy" id="1156394"/>
    <lineage>
        <taxon>Eukaryota</taxon>
        <taxon>Sar</taxon>
        <taxon>Stramenopiles</taxon>
        <taxon>Oomycota</taxon>
        <taxon>Saprolegniomycetes</taxon>
        <taxon>Saprolegniales</taxon>
        <taxon>Saprolegniaceae</taxon>
        <taxon>Saprolegnia</taxon>
    </lineage>
</organism>
<dbReference type="AlphaFoldDB" id="T0RJU1"/>
<dbReference type="STRING" id="1156394.T0RJU1"/>
<dbReference type="OrthoDB" id="89907at2759"/>